<reference evidence="3 4" key="1">
    <citation type="journal article" date="2018" name="Sci. Rep.">
        <title>Genomic signatures of local adaptation to the degree of environmental predictability in rotifers.</title>
        <authorList>
            <person name="Franch-Gras L."/>
            <person name="Hahn C."/>
            <person name="Garcia-Roger E.M."/>
            <person name="Carmona M.J."/>
            <person name="Serra M."/>
            <person name="Gomez A."/>
        </authorList>
    </citation>
    <scope>NUCLEOTIDE SEQUENCE [LARGE SCALE GENOMIC DNA]</scope>
    <source>
        <strain evidence="3">HYR1</strain>
    </source>
</reference>
<evidence type="ECO:0000313" key="3">
    <source>
        <dbReference type="EMBL" id="RNA25641.1"/>
    </source>
</evidence>
<dbReference type="InterPro" id="IPR058055">
    <property type="entry name" value="PA-PLA1"/>
</dbReference>
<evidence type="ECO:0000256" key="1">
    <source>
        <dbReference type="ARBA" id="ARBA00038464"/>
    </source>
</evidence>
<evidence type="ECO:0000313" key="4">
    <source>
        <dbReference type="Proteomes" id="UP000276133"/>
    </source>
</evidence>
<gene>
    <name evidence="3" type="ORF">BpHYR1_018038</name>
</gene>
<dbReference type="OrthoDB" id="69269at2759"/>
<dbReference type="InterPro" id="IPR004177">
    <property type="entry name" value="DDHD_dom"/>
</dbReference>
<protein>
    <submittedName>
        <fullName evidence="3">Phospholipase DDHD2 isoform X1</fullName>
    </submittedName>
</protein>
<dbReference type="InterPro" id="IPR057825">
    <property type="entry name" value="WWE_SEC23-DDH2"/>
</dbReference>
<proteinExistence type="inferred from homology"/>
<comment type="similarity">
    <text evidence="1">Belongs to the PA-PLA1 family.</text>
</comment>
<evidence type="ECO:0000259" key="2">
    <source>
        <dbReference type="PROSITE" id="PS51043"/>
    </source>
</evidence>
<sequence>MSENFDSLFYLPSDSQANETAIASDKDSNDAPHISEEVGDYKHISYHWFYSDTILNKTVWIPMSYRDSTVLERIFMDHKKSIAELRLRAQDNQILDDKYLVCVKGGRFEVDLVNLEKRSIYWEDKNKSEVRRCLWFFKENDDTHYQPYIEEYSEFLETEYEKAIKTNSFHKKITFKSKSNQSNDEEAFIFHTLFTMHHYDQADLLNESGPAKGEGKRPKIVKRGIDDVVEKIEPDEIQEFDHLCFVIHGIGEGCDFKFRPLQDCVDDFRNIGSYIIDSHFKEHIEKNKLSGRIEFLPITWHEELHDQTGVDENLKSITLSSIPKLRQFSNSTILDVLFYTSPIYCQTIISKVGNELNRLSKIFMEKNPNFKGTISLIGHSLGSVILYDLLANQSEVEKQEIETEKTEKGENLDSFLTKLDLIEFKKLFENEKICLKSLELLTESDLISLGIPMGPRKVILNEIKTKLVHKDKIQVQSRIKKNLTRLNSNLSDQTNETNCNYGTAGTGQLIIEYPKLNFKVENFFALGSPIAVFLTVRGEDKITTDFKLPTCSSFFNIFHPFDPVAYRFEPLIHQKVLKPVLMPHHKGRKRMHLELVGLSKAGIDFKEKMVGQLKNAWNSISNFNRIGSSSSNLVSIEQSTSIETSTLIETQPENLDDEKNMDIVSSSESLAQIETDTMEKIDLGKLNQGRRIDYVLQESPFESFNEYIFALAAHLCYWESEDTVLLITKEIYKQGNTMDANSELYLTDYQKQSAGWLTQAATSTINTNLQKTFSYFNMSVPQSITSVLTSSITSTITKPISSLNSTDKADDK</sequence>
<dbReference type="SUPFAM" id="SSF47769">
    <property type="entry name" value="SAM/Pointed domain"/>
    <property type="match status" value="1"/>
</dbReference>
<dbReference type="Pfam" id="PF23464">
    <property type="entry name" value="WWE_3"/>
    <property type="match status" value="1"/>
</dbReference>
<dbReference type="STRING" id="10195.A0A3M7RQ22"/>
<dbReference type="Gene3D" id="1.10.150.50">
    <property type="entry name" value="Transcription Factor, Ets-1"/>
    <property type="match status" value="1"/>
</dbReference>
<dbReference type="GO" id="GO:0030134">
    <property type="term" value="C:COPII-coated ER to Golgi transport vesicle"/>
    <property type="evidence" value="ECO:0007669"/>
    <property type="project" value="TreeGrafter"/>
</dbReference>
<dbReference type="PANTHER" id="PTHR23509:SF10">
    <property type="entry name" value="LD21067P"/>
    <property type="match status" value="1"/>
</dbReference>
<dbReference type="PANTHER" id="PTHR23509">
    <property type="entry name" value="PA-PL1 PHOSPHOLIPASE FAMILY"/>
    <property type="match status" value="1"/>
</dbReference>
<keyword evidence="4" id="KW-1185">Reference proteome</keyword>
<dbReference type="PROSITE" id="PS51043">
    <property type="entry name" value="DDHD"/>
    <property type="match status" value="1"/>
</dbReference>
<dbReference type="Pfam" id="PF00536">
    <property type="entry name" value="SAM_1"/>
    <property type="match status" value="1"/>
</dbReference>
<dbReference type="Proteomes" id="UP000276133">
    <property type="component" value="Unassembled WGS sequence"/>
</dbReference>
<dbReference type="SMART" id="SM01127">
    <property type="entry name" value="DDHD"/>
    <property type="match status" value="1"/>
</dbReference>
<feature type="domain" description="DDHD" evidence="2">
    <location>
        <begin position="516"/>
        <end position="733"/>
    </location>
</feature>
<dbReference type="EMBL" id="REGN01002892">
    <property type="protein sequence ID" value="RNA25641.1"/>
    <property type="molecule type" value="Genomic_DNA"/>
</dbReference>
<accession>A0A3M7RQ22</accession>
<dbReference type="InterPro" id="IPR001660">
    <property type="entry name" value="SAM"/>
</dbReference>
<dbReference type="AlphaFoldDB" id="A0A3M7RQ22"/>
<dbReference type="Pfam" id="PF02862">
    <property type="entry name" value="DDHD"/>
    <property type="match status" value="1"/>
</dbReference>
<dbReference type="GO" id="GO:0046872">
    <property type="term" value="F:metal ion binding"/>
    <property type="evidence" value="ECO:0007669"/>
    <property type="project" value="InterPro"/>
</dbReference>
<comment type="caution">
    <text evidence="3">The sequence shown here is derived from an EMBL/GenBank/DDBJ whole genome shotgun (WGS) entry which is preliminary data.</text>
</comment>
<name>A0A3M7RQ22_BRAPC</name>
<organism evidence="3 4">
    <name type="scientific">Brachionus plicatilis</name>
    <name type="common">Marine rotifer</name>
    <name type="synonym">Brachionus muelleri</name>
    <dbReference type="NCBI Taxonomy" id="10195"/>
    <lineage>
        <taxon>Eukaryota</taxon>
        <taxon>Metazoa</taxon>
        <taxon>Spiralia</taxon>
        <taxon>Gnathifera</taxon>
        <taxon>Rotifera</taxon>
        <taxon>Eurotatoria</taxon>
        <taxon>Monogononta</taxon>
        <taxon>Pseudotrocha</taxon>
        <taxon>Ploima</taxon>
        <taxon>Brachionidae</taxon>
        <taxon>Brachionus</taxon>
    </lineage>
</organism>
<dbReference type="SMART" id="SM00454">
    <property type="entry name" value="SAM"/>
    <property type="match status" value="1"/>
</dbReference>
<dbReference type="InterPro" id="IPR013761">
    <property type="entry name" value="SAM/pointed_sf"/>
</dbReference>
<dbReference type="GO" id="GO:0004620">
    <property type="term" value="F:phospholipase activity"/>
    <property type="evidence" value="ECO:0007669"/>
    <property type="project" value="TreeGrafter"/>
</dbReference>